<dbReference type="SUPFAM" id="SSF53098">
    <property type="entry name" value="Ribonuclease H-like"/>
    <property type="match status" value="1"/>
</dbReference>
<dbReference type="InterPro" id="IPR006580">
    <property type="entry name" value="Znf_TTF"/>
</dbReference>
<name>A0A8D0GJ48_SPHPU</name>
<accession>A0A8D0GJ48</accession>
<feature type="compositionally biased region" description="Low complexity" evidence="1">
    <location>
        <begin position="36"/>
        <end position="46"/>
    </location>
</feature>
<evidence type="ECO:0000313" key="3">
    <source>
        <dbReference type="Ensembl" id="ENSSPUP00000005968.1"/>
    </source>
</evidence>
<dbReference type="InterPro" id="IPR025398">
    <property type="entry name" value="DUF4371"/>
</dbReference>
<evidence type="ECO:0000256" key="1">
    <source>
        <dbReference type="SAM" id="MobiDB-lite"/>
    </source>
</evidence>
<dbReference type="SMART" id="SM00597">
    <property type="entry name" value="ZnF_TTF"/>
    <property type="match status" value="1"/>
</dbReference>
<organism evidence="3 4">
    <name type="scientific">Sphenodon punctatus</name>
    <name type="common">Tuatara</name>
    <name type="synonym">Hatteria punctata</name>
    <dbReference type="NCBI Taxonomy" id="8508"/>
    <lineage>
        <taxon>Eukaryota</taxon>
        <taxon>Metazoa</taxon>
        <taxon>Chordata</taxon>
        <taxon>Craniata</taxon>
        <taxon>Vertebrata</taxon>
        <taxon>Euteleostomi</taxon>
        <taxon>Lepidosauria</taxon>
        <taxon>Sphenodontia</taxon>
        <taxon>Sphenodontidae</taxon>
        <taxon>Sphenodon</taxon>
    </lineage>
</organism>
<reference evidence="3" key="2">
    <citation type="submission" date="2025-09" db="UniProtKB">
        <authorList>
            <consortium name="Ensembl"/>
        </authorList>
    </citation>
    <scope>IDENTIFICATION</scope>
</reference>
<evidence type="ECO:0000259" key="2">
    <source>
        <dbReference type="SMART" id="SM00597"/>
    </source>
</evidence>
<dbReference type="GeneTree" id="ENSGT00940000154356"/>
<dbReference type="OMA" id="CWLFGDR"/>
<dbReference type="InterPro" id="IPR012337">
    <property type="entry name" value="RNaseH-like_sf"/>
</dbReference>
<feature type="domain" description="TTF-type" evidence="2">
    <location>
        <begin position="179"/>
        <end position="261"/>
    </location>
</feature>
<sequence>MSTPTGSGPPKHLSGAAKRKLSKERAERLSKQSKISCFLSTSSASSFKDDEAHGAGTSMASGIPDGVATGEDDFIRRESGRQVSDDKPGDNGKIIQNATTVNSNEVCEIGGSEEDTKVSDSNVHYESLASIKFPTDKVRFSEPLSSQDKWFIISNGPCQPSGPFPRDSGQKGRCFSESYYTKVNRAGVKLRRAWLCYSPTSDYVYCQACWLFSTRDRESAWVNGTRDWGHLSAKIDLHETSNAHIQCCMILQQWHLRKTLTKDVEDAIREEANFWRQVLDRIINVTLTLALSNLPFRGHREHETSSENTGNFHSIVTLIAKYDPVLDKLLNMPQGTVKYLSPDVQNELIGILSKCVRDGIINDASKAPFFALIMYMTQDTGKRDQLSQVVRYVSIETDRNGKPTEVKINESFLSFVEVEDQSAAGMTHTILNSIENNGLDISKLRGYDEAACISGMYRGVQARITAQQPKATYVHCTFHDLKLVLDDAMSDVPEVRNFFGVVENLYAFFAHNTKRWHTLSSSASESNITLKRLCPTKWSSRYDCLEALRYHFTDILKVLSKIILLSKKKDEILEATALKSQMEQFQFVFLVVLLTEIFESISCLSNLLESPEGDLSKAVSLLQTCYVNLQEARSRYDTLCKSTIEMAKTWGISQEFEEQHVPRVKKFVDELCEDQRLMSAEERFRVNVFFAILDRVSSQIKQRFRGLHEVVCTFNALQPSTLTSATDNDLYAAGEILINQYDTDLSPSLSGQLLSFRACLKSEISKRSTIKEVAALLMVENQSLSSSFPDICTACLLFLTIPVTVATSECSFSKVKIIKSYLRSSMSEERLGGLALLSIENERARKLNISKITDVFAELKARERLLQ</sequence>
<dbReference type="PANTHER" id="PTHR45749:SF37">
    <property type="entry name" value="OS05G0311600 PROTEIN"/>
    <property type="match status" value="1"/>
</dbReference>
<dbReference type="Pfam" id="PF14291">
    <property type="entry name" value="DUF4371"/>
    <property type="match status" value="1"/>
</dbReference>
<evidence type="ECO:0000313" key="4">
    <source>
        <dbReference type="Proteomes" id="UP000694392"/>
    </source>
</evidence>
<protein>
    <recommendedName>
        <fullName evidence="2">TTF-type domain-containing protein</fullName>
    </recommendedName>
</protein>
<feature type="region of interest" description="Disordered" evidence="1">
    <location>
        <begin position="1"/>
        <end position="71"/>
    </location>
</feature>
<dbReference type="Pfam" id="PF05699">
    <property type="entry name" value="Dimer_Tnp_hAT"/>
    <property type="match status" value="1"/>
</dbReference>
<dbReference type="GO" id="GO:0046983">
    <property type="term" value="F:protein dimerization activity"/>
    <property type="evidence" value="ECO:0007669"/>
    <property type="project" value="InterPro"/>
</dbReference>
<keyword evidence="4" id="KW-1185">Reference proteome</keyword>
<dbReference type="InterPro" id="IPR008906">
    <property type="entry name" value="HATC_C_dom"/>
</dbReference>
<proteinExistence type="predicted"/>
<dbReference type="PANTHER" id="PTHR45749">
    <property type="match status" value="1"/>
</dbReference>
<dbReference type="Ensembl" id="ENSSPUT00000006350.1">
    <property type="protein sequence ID" value="ENSSPUP00000005968.1"/>
    <property type="gene ID" value="ENSSPUG00000004612.1"/>
</dbReference>
<reference evidence="3" key="1">
    <citation type="submission" date="2025-08" db="UniProtKB">
        <authorList>
            <consortium name="Ensembl"/>
        </authorList>
    </citation>
    <scope>IDENTIFICATION</scope>
</reference>
<dbReference type="Proteomes" id="UP000694392">
    <property type="component" value="Unplaced"/>
</dbReference>
<dbReference type="AlphaFoldDB" id="A0A8D0GJ48"/>